<name>A0AAF0PPN8_SOLVR</name>
<dbReference type="AlphaFoldDB" id="A0AAF0PPN8"/>
<dbReference type="Gene3D" id="3.80.10.10">
    <property type="entry name" value="Ribonuclease Inhibitor"/>
    <property type="match status" value="1"/>
</dbReference>
<keyword evidence="2" id="KW-1185">Reference proteome</keyword>
<dbReference type="Proteomes" id="UP001234989">
    <property type="component" value="Chromosome 1"/>
</dbReference>
<dbReference type="InterPro" id="IPR032675">
    <property type="entry name" value="LRR_dom_sf"/>
</dbReference>
<reference evidence="1" key="1">
    <citation type="submission" date="2023-08" db="EMBL/GenBank/DDBJ databases">
        <title>A de novo genome assembly of Solanum verrucosum Schlechtendal, a Mexican diploid species geographically isolated from the other diploid A-genome species in potato relatives.</title>
        <authorList>
            <person name="Hosaka K."/>
        </authorList>
    </citation>
    <scope>NUCLEOTIDE SEQUENCE</scope>
    <source>
        <tissue evidence="1">Young leaves</tissue>
    </source>
</reference>
<dbReference type="SUPFAM" id="SSF52047">
    <property type="entry name" value="RNI-like"/>
    <property type="match status" value="1"/>
</dbReference>
<organism evidence="1 2">
    <name type="scientific">Solanum verrucosum</name>
    <dbReference type="NCBI Taxonomy" id="315347"/>
    <lineage>
        <taxon>Eukaryota</taxon>
        <taxon>Viridiplantae</taxon>
        <taxon>Streptophyta</taxon>
        <taxon>Embryophyta</taxon>
        <taxon>Tracheophyta</taxon>
        <taxon>Spermatophyta</taxon>
        <taxon>Magnoliopsida</taxon>
        <taxon>eudicotyledons</taxon>
        <taxon>Gunneridae</taxon>
        <taxon>Pentapetalae</taxon>
        <taxon>asterids</taxon>
        <taxon>lamiids</taxon>
        <taxon>Solanales</taxon>
        <taxon>Solanaceae</taxon>
        <taxon>Solanoideae</taxon>
        <taxon>Solaneae</taxon>
        <taxon>Solanum</taxon>
    </lineage>
</organism>
<dbReference type="EMBL" id="CP133612">
    <property type="protein sequence ID" value="WMV07655.1"/>
    <property type="molecule type" value="Genomic_DNA"/>
</dbReference>
<sequence>MGPTLRELSLRNVSNVGDEGLFEIAHRCHMLKKLDLFQLLMNRVNILLSYVGDEGLFDISHGCHLLERLDLFQWLINRGMFLFH</sequence>
<evidence type="ECO:0000313" key="1">
    <source>
        <dbReference type="EMBL" id="WMV07655.1"/>
    </source>
</evidence>
<proteinExistence type="predicted"/>
<protein>
    <submittedName>
        <fullName evidence="1">Uncharacterized protein</fullName>
    </submittedName>
</protein>
<accession>A0AAF0PPN8</accession>
<evidence type="ECO:0000313" key="2">
    <source>
        <dbReference type="Proteomes" id="UP001234989"/>
    </source>
</evidence>
<gene>
    <name evidence="1" type="ORF">MTR67_001040</name>
</gene>